<sequence length="111" mass="12507">MFGCGNNFGNSNSCCNPCIILLIIAIFNYQGLLNTRNCKDNSSRNALVLLFLFWLCSGCCGNNYNNTMNNNVRPYMPYMPYRPAAQTMSCIPVCCVERQKPKCKPCCCCCR</sequence>
<accession>A0A6M0H3H8</accession>
<dbReference type="RefSeq" id="WP_199869754.1">
    <property type="nucleotide sequence ID" value="NZ_JAAGPU010000012.1"/>
</dbReference>
<protein>
    <submittedName>
        <fullName evidence="2">Uncharacterized protein</fullName>
    </submittedName>
</protein>
<keyword evidence="1" id="KW-0472">Membrane</keyword>
<reference evidence="2 3" key="1">
    <citation type="submission" date="2020-02" db="EMBL/GenBank/DDBJ databases">
        <title>Genome assembly of a novel Clostridium senegalense strain.</title>
        <authorList>
            <person name="Gupta T.B."/>
            <person name="Jauregui R."/>
            <person name="Maclean P."/>
            <person name="Nawarathana A."/>
            <person name="Brightwell G."/>
        </authorList>
    </citation>
    <scope>NUCLEOTIDE SEQUENCE [LARGE SCALE GENOMIC DNA]</scope>
    <source>
        <strain evidence="2 3">AGRFS4</strain>
    </source>
</reference>
<evidence type="ECO:0000256" key="1">
    <source>
        <dbReference type="SAM" id="Phobius"/>
    </source>
</evidence>
<gene>
    <name evidence="2" type="ORF">G3M99_07840</name>
</gene>
<feature type="transmembrane region" description="Helical" evidence="1">
    <location>
        <begin position="46"/>
        <end position="64"/>
    </location>
</feature>
<dbReference type="EMBL" id="JAAGPU010000012">
    <property type="protein sequence ID" value="NEU04764.1"/>
    <property type="molecule type" value="Genomic_DNA"/>
</dbReference>
<keyword evidence="1" id="KW-1133">Transmembrane helix</keyword>
<evidence type="ECO:0000313" key="2">
    <source>
        <dbReference type="EMBL" id="NEU04764.1"/>
    </source>
</evidence>
<comment type="caution">
    <text evidence="2">The sequence shown here is derived from an EMBL/GenBank/DDBJ whole genome shotgun (WGS) entry which is preliminary data.</text>
</comment>
<proteinExistence type="predicted"/>
<evidence type="ECO:0000313" key="3">
    <source>
        <dbReference type="Proteomes" id="UP000481872"/>
    </source>
</evidence>
<dbReference type="AlphaFoldDB" id="A0A6M0H3H8"/>
<name>A0A6M0H3H8_9CLOT</name>
<keyword evidence="1" id="KW-0812">Transmembrane</keyword>
<dbReference type="Proteomes" id="UP000481872">
    <property type="component" value="Unassembled WGS sequence"/>
</dbReference>
<organism evidence="2 3">
    <name type="scientific">Clostridium senegalense</name>
    <dbReference type="NCBI Taxonomy" id="1465809"/>
    <lineage>
        <taxon>Bacteria</taxon>
        <taxon>Bacillati</taxon>
        <taxon>Bacillota</taxon>
        <taxon>Clostridia</taxon>
        <taxon>Eubacteriales</taxon>
        <taxon>Clostridiaceae</taxon>
        <taxon>Clostridium</taxon>
    </lineage>
</organism>
<keyword evidence="3" id="KW-1185">Reference proteome</keyword>